<proteinExistence type="predicted"/>
<accession>A0ABS8UVP8</accession>
<gene>
    <name evidence="1" type="ORF">HAX54_023072</name>
</gene>
<name>A0ABS8UVP8_DATST</name>
<dbReference type="EMBL" id="JACEIK010002793">
    <property type="protein sequence ID" value="MCD9638900.1"/>
    <property type="molecule type" value="Genomic_DNA"/>
</dbReference>
<reference evidence="1 2" key="1">
    <citation type="journal article" date="2021" name="BMC Genomics">
        <title>Datura genome reveals duplications of psychoactive alkaloid biosynthetic genes and high mutation rate following tissue culture.</title>
        <authorList>
            <person name="Rajewski A."/>
            <person name="Carter-House D."/>
            <person name="Stajich J."/>
            <person name="Litt A."/>
        </authorList>
    </citation>
    <scope>NUCLEOTIDE SEQUENCE [LARGE SCALE GENOMIC DNA]</scope>
    <source>
        <strain evidence="1">AR-01</strain>
    </source>
</reference>
<protein>
    <submittedName>
        <fullName evidence="1">Uncharacterized protein</fullName>
    </submittedName>
</protein>
<dbReference type="Proteomes" id="UP000823775">
    <property type="component" value="Unassembled WGS sequence"/>
</dbReference>
<evidence type="ECO:0000313" key="1">
    <source>
        <dbReference type="EMBL" id="MCD9638900.1"/>
    </source>
</evidence>
<comment type="caution">
    <text evidence="1">The sequence shown here is derived from an EMBL/GenBank/DDBJ whole genome shotgun (WGS) entry which is preliminary data.</text>
</comment>
<organism evidence="1 2">
    <name type="scientific">Datura stramonium</name>
    <name type="common">Jimsonweed</name>
    <name type="synonym">Common thornapple</name>
    <dbReference type="NCBI Taxonomy" id="4076"/>
    <lineage>
        <taxon>Eukaryota</taxon>
        <taxon>Viridiplantae</taxon>
        <taxon>Streptophyta</taxon>
        <taxon>Embryophyta</taxon>
        <taxon>Tracheophyta</taxon>
        <taxon>Spermatophyta</taxon>
        <taxon>Magnoliopsida</taxon>
        <taxon>eudicotyledons</taxon>
        <taxon>Gunneridae</taxon>
        <taxon>Pentapetalae</taxon>
        <taxon>asterids</taxon>
        <taxon>lamiids</taxon>
        <taxon>Solanales</taxon>
        <taxon>Solanaceae</taxon>
        <taxon>Solanoideae</taxon>
        <taxon>Datureae</taxon>
        <taxon>Datura</taxon>
    </lineage>
</organism>
<sequence>ADWCPFTRCFKNGLVIRNNGSLFPTIVLWRDLNFPPTTPYDDSFYPTMACRRLVAWRTDLTSLRTTLNGSNNGLLYCSMN</sequence>
<feature type="non-terminal residue" evidence="1">
    <location>
        <position position="80"/>
    </location>
</feature>
<keyword evidence="2" id="KW-1185">Reference proteome</keyword>
<feature type="non-terminal residue" evidence="1">
    <location>
        <position position="1"/>
    </location>
</feature>
<evidence type="ECO:0000313" key="2">
    <source>
        <dbReference type="Proteomes" id="UP000823775"/>
    </source>
</evidence>